<accession>A0A0N4W020</accession>
<dbReference type="OrthoDB" id="10509936at2759"/>
<reference evidence="3" key="1">
    <citation type="submission" date="2017-02" db="UniProtKB">
        <authorList>
            <consortium name="WormBaseParasite"/>
        </authorList>
    </citation>
    <scope>IDENTIFICATION</scope>
</reference>
<sequence>MVGCSYRIWDLFSTSLPLNVGTIDTFIEKNTTNVNFLNSIFERALVSEDQSLGSLAGTEGQTIPIHSSFDNPYPLLNCTCPPCRYWSARGSGAVNESAPNFDDFQPFASWTSPSVKQFAKFETICGVIVNRWSINHLNYSTSKIEAKAPVKLLNQR</sequence>
<protein>
    <submittedName>
        <fullName evidence="1 3">Uncharacterized protein</fullName>
    </submittedName>
</protein>
<reference evidence="1 2" key="2">
    <citation type="submission" date="2018-11" db="EMBL/GenBank/DDBJ databases">
        <authorList>
            <consortium name="Pathogen Informatics"/>
        </authorList>
    </citation>
    <scope>NUCLEOTIDE SEQUENCE [LARGE SCALE GENOMIC DNA]</scope>
    <source>
        <strain evidence="1 2">MHpl1</strain>
    </source>
</reference>
<evidence type="ECO:0000313" key="2">
    <source>
        <dbReference type="Proteomes" id="UP000268014"/>
    </source>
</evidence>
<organism evidence="3">
    <name type="scientific">Haemonchus placei</name>
    <name type="common">Barber's pole worm</name>
    <dbReference type="NCBI Taxonomy" id="6290"/>
    <lineage>
        <taxon>Eukaryota</taxon>
        <taxon>Metazoa</taxon>
        <taxon>Ecdysozoa</taxon>
        <taxon>Nematoda</taxon>
        <taxon>Chromadorea</taxon>
        <taxon>Rhabditida</taxon>
        <taxon>Rhabditina</taxon>
        <taxon>Rhabditomorpha</taxon>
        <taxon>Strongyloidea</taxon>
        <taxon>Trichostrongylidae</taxon>
        <taxon>Haemonchus</taxon>
    </lineage>
</organism>
<dbReference type="AlphaFoldDB" id="A0A0N4W020"/>
<dbReference type="EMBL" id="UZAF01007484">
    <property type="protein sequence ID" value="VDO17405.1"/>
    <property type="molecule type" value="Genomic_DNA"/>
</dbReference>
<evidence type="ECO:0000313" key="3">
    <source>
        <dbReference type="WBParaSite" id="HPLM_0000289401-mRNA-1"/>
    </source>
</evidence>
<dbReference type="WBParaSite" id="HPLM_0000289401-mRNA-1">
    <property type="protein sequence ID" value="HPLM_0000289401-mRNA-1"/>
    <property type="gene ID" value="HPLM_0000289401"/>
</dbReference>
<evidence type="ECO:0000313" key="1">
    <source>
        <dbReference type="EMBL" id="VDO17405.1"/>
    </source>
</evidence>
<dbReference type="Proteomes" id="UP000268014">
    <property type="component" value="Unassembled WGS sequence"/>
</dbReference>
<gene>
    <name evidence="1" type="ORF">HPLM_LOCUS2888</name>
</gene>
<keyword evidence="2" id="KW-1185">Reference proteome</keyword>
<name>A0A0N4W020_HAEPC</name>
<proteinExistence type="predicted"/>